<dbReference type="EMBL" id="SOCE01000002">
    <property type="protein sequence ID" value="TDU83786.1"/>
    <property type="molecule type" value="Genomic_DNA"/>
</dbReference>
<feature type="transmembrane region" description="Helical" evidence="1">
    <location>
        <begin position="20"/>
        <end position="38"/>
    </location>
</feature>
<dbReference type="GO" id="GO:0140359">
    <property type="term" value="F:ABC-type transporter activity"/>
    <property type="evidence" value="ECO:0007669"/>
    <property type="project" value="InterPro"/>
</dbReference>
<evidence type="ECO:0000313" key="3">
    <source>
        <dbReference type="Proteomes" id="UP000295151"/>
    </source>
</evidence>
<dbReference type="OrthoDB" id="3686802at2"/>
<evidence type="ECO:0000256" key="1">
    <source>
        <dbReference type="SAM" id="Phobius"/>
    </source>
</evidence>
<dbReference type="AlphaFoldDB" id="A0A4R7SYH9"/>
<proteinExistence type="predicted"/>
<keyword evidence="1" id="KW-1133">Transmembrane helix</keyword>
<feature type="transmembrane region" description="Helical" evidence="1">
    <location>
        <begin position="189"/>
        <end position="209"/>
    </location>
</feature>
<dbReference type="GO" id="GO:0005886">
    <property type="term" value="C:plasma membrane"/>
    <property type="evidence" value="ECO:0007669"/>
    <property type="project" value="UniProtKB-SubCell"/>
</dbReference>
<dbReference type="RefSeq" id="WP_133983285.1">
    <property type="nucleotide sequence ID" value="NZ_SOCE01000002.1"/>
</dbReference>
<dbReference type="Pfam" id="PF12679">
    <property type="entry name" value="ABC2_membrane_2"/>
    <property type="match status" value="1"/>
</dbReference>
<keyword evidence="3" id="KW-1185">Reference proteome</keyword>
<sequence length="265" mass="27819">MFRNVYWKTLYDQRRGLGAWSIAIFVLVSLESALWPSIRDMPNLKDIYARMPEELGKLFDLNAMSTGPGFLNAELFTLLLPALFLVYGIGHGARSLAGEEEDGTLDLLLVMPITGARIVLQKALALFTCLFTLGLVLFVATTTMSLVFDVGISAGQAASGSLAMVLLGSEYGALALAAGAILGRRSLAAGIASAAATGAYVLYAAGLMIESVEPWRPLSPFDQALTGGPLGAGLPAAYLWLVGGAVALTLIAMPALDGRDIAAHN</sequence>
<feature type="transmembrane region" description="Helical" evidence="1">
    <location>
        <begin position="237"/>
        <end position="256"/>
    </location>
</feature>
<gene>
    <name evidence="2" type="ORF">EV138_6250</name>
</gene>
<dbReference type="Proteomes" id="UP000295151">
    <property type="component" value="Unassembled WGS sequence"/>
</dbReference>
<reference evidence="2 3" key="1">
    <citation type="submission" date="2019-03" db="EMBL/GenBank/DDBJ databases">
        <title>Genomic Encyclopedia of Type Strains, Phase III (KMG-III): the genomes of soil and plant-associated and newly described type strains.</title>
        <authorList>
            <person name="Whitman W."/>
        </authorList>
    </citation>
    <scope>NUCLEOTIDE SEQUENCE [LARGE SCALE GENOMIC DNA]</scope>
    <source>
        <strain evidence="2 3">VKM Ac-2575</strain>
    </source>
</reference>
<name>A0A4R7SYH9_9ACTN</name>
<feature type="transmembrane region" description="Helical" evidence="1">
    <location>
        <begin position="123"/>
        <end position="148"/>
    </location>
</feature>
<accession>A0A4R7SYH9</accession>
<comment type="caution">
    <text evidence="2">The sequence shown here is derived from an EMBL/GenBank/DDBJ whole genome shotgun (WGS) entry which is preliminary data.</text>
</comment>
<protein>
    <submittedName>
        <fullName evidence="2">ABC-2 type transport system permease protein</fullName>
    </submittedName>
</protein>
<organism evidence="2 3">
    <name type="scientific">Kribbella voronezhensis</name>
    <dbReference type="NCBI Taxonomy" id="2512212"/>
    <lineage>
        <taxon>Bacteria</taxon>
        <taxon>Bacillati</taxon>
        <taxon>Actinomycetota</taxon>
        <taxon>Actinomycetes</taxon>
        <taxon>Propionibacteriales</taxon>
        <taxon>Kribbellaceae</taxon>
        <taxon>Kribbella</taxon>
    </lineage>
</organism>
<keyword evidence="1" id="KW-0472">Membrane</keyword>
<feature type="transmembrane region" description="Helical" evidence="1">
    <location>
        <begin position="160"/>
        <end position="182"/>
    </location>
</feature>
<evidence type="ECO:0000313" key="2">
    <source>
        <dbReference type="EMBL" id="TDU83786.1"/>
    </source>
</evidence>
<keyword evidence="1" id="KW-0812">Transmembrane</keyword>
<feature type="transmembrane region" description="Helical" evidence="1">
    <location>
        <begin position="69"/>
        <end position="89"/>
    </location>
</feature>